<evidence type="ECO:0000313" key="3">
    <source>
        <dbReference type="Proteomes" id="UP000824540"/>
    </source>
</evidence>
<protein>
    <submittedName>
        <fullName evidence="2">Uncharacterized protein</fullName>
    </submittedName>
</protein>
<keyword evidence="3" id="KW-1185">Reference proteome</keyword>
<dbReference type="Proteomes" id="UP000824540">
    <property type="component" value="Unassembled WGS sequence"/>
</dbReference>
<sequence length="164" mass="18280">MADQLENPAARRCGHEIRTEREARSLHGVFRPIRNSIHPSAEGQQSKGMEKGKNTSSCARACSVLFTQMEGGQFLCSPPSKHRHSPGTSACQWPRRSVVYIAFLRRHWYDRINQFPVKHLILHPATGTDTGHEGRLNLVDAITALCGIVAKSESRVSNKGLLRL</sequence>
<reference evidence="2" key="1">
    <citation type="thesis" date="2021" institute="BYU ScholarsArchive" country="Provo, UT, USA">
        <title>Applications of and Algorithms for Genome Assembly and Genomic Analyses with an Emphasis on Marine Teleosts.</title>
        <authorList>
            <person name="Pickett B.D."/>
        </authorList>
    </citation>
    <scope>NUCLEOTIDE SEQUENCE</scope>
    <source>
        <strain evidence="2">HI-2016</strain>
    </source>
</reference>
<comment type="caution">
    <text evidence="2">The sequence shown here is derived from an EMBL/GenBank/DDBJ whole genome shotgun (WGS) entry which is preliminary data.</text>
</comment>
<proteinExistence type="predicted"/>
<evidence type="ECO:0000256" key="1">
    <source>
        <dbReference type="SAM" id="MobiDB-lite"/>
    </source>
</evidence>
<feature type="region of interest" description="Disordered" evidence="1">
    <location>
        <begin position="33"/>
        <end position="54"/>
    </location>
</feature>
<name>A0A8T2P855_9TELE</name>
<evidence type="ECO:0000313" key="2">
    <source>
        <dbReference type="EMBL" id="KAG9345728.1"/>
    </source>
</evidence>
<accession>A0A8T2P855</accession>
<gene>
    <name evidence="2" type="ORF">JZ751_008872</name>
</gene>
<dbReference type="EMBL" id="JAFBMS010000017">
    <property type="protein sequence ID" value="KAG9345728.1"/>
    <property type="molecule type" value="Genomic_DNA"/>
</dbReference>
<dbReference type="AlphaFoldDB" id="A0A8T2P855"/>
<organism evidence="2 3">
    <name type="scientific">Albula glossodonta</name>
    <name type="common">roundjaw bonefish</name>
    <dbReference type="NCBI Taxonomy" id="121402"/>
    <lineage>
        <taxon>Eukaryota</taxon>
        <taxon>Metazoa</taxon>
        <taxon>Chordata</taxon>
        <taxon>Craniata</taxon>
        <taxon>Vertebrata</taxon>
        <taxon>Euteleostomi</taxon>
        <taxon>Actinopterygii</taxon>
        <taxon>Neopterygii</taxon>
        <taxon>Teleostei</taxon>
        <taxon>Albuliformes</taxon>
        <taxon>Albulidae</taxon>
        <taxon>Albula</taxon>
    </lineage>
</organism>